<feature type="domain" description="N-acetyltransferase" evidence="1">
    <location>
        <begin position="14"/>
        <end position="160"/>
    </location>
</feature>
<keyword evidence="2" id="KW-0012">Acyltransferase</keyword>
<organism evidence="2">
    <name type="scientific">Clostridium tertium</name>
    <dbReference type="NCBI Taxonomy" id="1559"/>
    <lineage>
        <taxon>Bacteria</taxon>
        <taxon>Bacillati</taxon>
        <taxon>Bacillota</taxon>
        <taxon>Clostridia</taxon>
        <taxon>Eubacteriales</taxon>
        <taxon>Clostridiaceae</taxon>
        <taxon>Clostridium</taxon>
    </lineage>
</organism>
<reference evidence="2" key="1">
    <citation type="submission" date="2019-11" db="EMBL/GenBank/DDBJ databases">
        <authorList>
            <person name="Feng L."/>
        </authorList>
    </citation>
    <scope>NUCLEOTIDE SEQUENCE</scope>
    <source>
        <strain evidence="2">CTertiumLFYP3</strain>
    </source>
</reference>
<dbReference type="Pfam" id="PF00583">
    <property type="entry name" value="Acetyltransf_1"/>
    <property type="match status" value="2"/>
</dbReference>
<name>A0A6N2YZT2_9CLOT</name>
<evidence type="ECO:0000259" key="1">
    <source>
        <dbReference type="PROSITE" id="PS51186"/>
    </source>
</evidence>
<dbReference type="GO" id="GO:0008999">
    <property type="term" value="F:protein-N-terminal-alanine acetyltransferase activity"/>
    <property type="evidence" value="ECO:0007669"/>
    <property type="project" value="TreeGrafter"/>
</dbReference>
<dbReference type="PANTHER" id="PTHR43617:SF20">
    <property type="entry name" value="N-ALPHA-ACETYLTRANSFERASE RIMI"/>
    <property type="match status" value="1"/>
</dbReference>
<dbReference type="PANTHER" id="PTHR43617">
    <property type="entry name" value="L-AMINO ACID N-ACETYLTRANSFERASE"/>
    <property type="match status" value="1"/>
</dbReference>
<keyword evidence="2" id="KW-0808">Transferase</keyword>
<protein>
    <submittedName>
        <fullName evidence="2">Putative N-acetyltransferase YycN</fullName>
        <ecNumber evidence="2">2.3.1.-</ecNumber>
    </submittedName>
</protein>
<dbReference type="InterPro" id="IPR000182">
    <property type="entry name" value="GNAT_dom"/>
</dbReference>
<dbReference type="EMBL" id="CACRTO010000005">
    <property type="protein sequence ID" value="VYT71406.1"/>
    <property type="molecule type" value="Genomic_DNA"/>
</dbReference>
<dbReference type="CDD" id="cd04301">
    <property type="entry name" value="NAT_SF"/>
    <property type="match status" value="2"/>
</dbReference>
<dbReference type="EC" id="2.3.1.-" evidence="2"/>
<feature type="domain" description="N-acetyltransferase" evidence="1">
    <location>
        <begin position="169"/>
        <end position="297"/>
    </location>
</feature>
<dbReference type="SUPFAM" id="SSF55729">
    <property type="entry name" value="Acyl-CoA N-acyltransferases (Nat)"/>
    <property type="match status" value="2"/>
</dbReference>
<sequence>MDFKDIRVKSQSIVLKKYLDENDIKLIGSLEDICIKEDNINFKLELEYRTEIKKEYDKSLNDINEILYYLNDELIGYVGISSFSRNIAEINGMVHPGFRRKGIFTRIIEMGLEECRKRNFKEILLLSDDKSISGIKFIENIEAIYSFSECKMTCLEWKVKEINNESIFVKANNKNAKDIDMLNTIFFNDVSSEIILPEDEEKNNHITYLIKIQDKLIGKIKVSIEENSAYISGFGIIPEYRGKGFGKASLVKVLNNLKSENISKVELDVEVKNKSALNLYKSCGFKEGSIMNYYRVK</sequence>
<dbReference type="AlphaFoldDB" id="A0A6N2YZT2"/>
<dbReference type="InterPro" id="IPR050276">
    <property type="entry name" value="MshD_Acetyltransferase"/>
</dbReference>
<dbReference type="InterPro" id="IPR016181">
    <property type="entry name" value="Acyl_CoA_acyltransferase"/>
</dbReference>
<dbReference type="RefSeq" id="WP_156624648.1">
    <property type="nucleotide sequence ID" value="NZ_CACRTO010000005.1"/>
</dbReference>
<dbReference type="Gene3D" id="3.40.630.30">
    <property type="match status" value="2"/>
</dbReference>
<dbReference type="PROSITE" id="PS51186">
    <property type="entry name" value="GNAT"/>
    <property type="match status" value="2"/>
</dbReference>
<evidence type="ECO:0000313" key="2">
    <source>
        <dbReference type="EMBL" id="VYT71406.1"/>
    </source>
</evidence>
<gene>
    <name evidence="2" type="primary">yycN</name>
    <name evidence="2" type="ORF">CTLFYP3_00507</name>
</gene>
<proteinExistence type="predicted"/>
<accession>A0A6N2YZT2</accession>